<dbReference type="EMBL" id="GBRH01271904">
    <property type="protein sequence ID" value="JAD25991.1"/>
    <property type="molecule type" value="Transcribed_RNA"/>
</dbReference>
<protein>
    <submittedName>
        <fullName evidence="1">Uncharacterized protein</fullName>
    </submittedName>
</protein>
<organism evidence="1">
    <name type="scientific">Arundo donax</name>
    <name type="common">Giant reed</name>
    <name type="synonym">Donax arundinaceus</name>
    <dbReference type="NCBI Taxonomy" id="35708"/>
    <lineage>
        <taxon>Eukaryota</taxon>
        <taxon>Viridiplantae</taxon>
        <taxon>Streptophyta</taxon>
        <taxon>Embryophyta</taxon>
        <taxon>Tracheophyta</taxon>
        <taxon>Spermatophyta</taxon>
        <taxon>Magnoliopsida</taxon>
        <taxon>Liliopsida</taxon>
        <taxon>Poales</taxon>
        <taxon>Poaceae</taxon>
        <taxon>PACMAD clade</taxon>
        <taxon>Arundinoideae</taxon>
        <taxon>Arundineae</taxon>
        <taxon>Arundo</taxon>
    </lineage>
</organism>
<reference evidence="1" key="1">
    <citation type="submission" date="2014-09" db="EMBL/GenBank/DDBJ databases">
        <authorList>
            <person name="Magalhaes I.L.F."/>
            <person name="Oliveira U."/>
            <person name="Santos F.R."/>
            <person name="Vidigal T.H.D.A."/>
            <person name="Brescovit A.D."/>
            <person name="Santos A.J."/>
        </authorList>
    </citation>
    <scope>NUCLEOTIDE SEQUENCE</scope>
    <source>
        <tissue evidence="1">Shoot tissue taken approximately 20 cm above the soil surface</tissue>
    </source>
</reference>
<sequence>MHSAPKQFYLQSDTQALLTRHKQQLLTVFFHLGRSQPSSSIVVAHPKRHSCLKLRAGMLGMLPSQYSHEPALHSNDFLSVCLWWKLC</sequence>
<accession>A0A0A8YJ06</accession>
<dbReference type="AlphaFoldDB" id="A0A0A8YJ06"/>
<name>A0A0A8YJ06_ARUDO</name>
<proteinExistence type="predicted"/>
<evidence type="ECO:0000313" key="1">
    <source>
        <dbReference type="EMBL" id="JAD25991.1"/>
    </source>
</evidence>
<reference evidence="1" key="2">
    <citation type="journal article" date="2015" name="Data Brief">
        <title>Shoot transcriptome of the giant reed, Arundo donax.</title>
        <authorList>
            <person name="Barrero R.A."/>
            <person name="Guerrero F.D."/>
            <person name="Moolhuijzen P."/>
            <person name="Goolsby J.A."/>
            <person name="Tidwell J."/>
            <person name="Bellgard S.E."/>
            <person name="Bellgard M.I."/>
        </authorList>
    </citation>
    <scope>NUCLEOTIDE SEQUENCE</scope>
    <source>
        <tissue evidence="1">Shoot tissue taken approximately 20 cm above the soil surface</tissue>
    </source>
</reference>